<dbReference type="InterPro" id="IPR036388">
    <property type="entry name" value="WH-like_DNA-bd_sf"/>
</dbReference>
<dbReference type="GO" id="GO:0006352">
    <property type="term" value="P:DNA-templated transcription initiation"/>
    <property type="evidence" value="ECO:0007669"/>
    <property type="project" value="InterPro"/>
</dbReference>
<evidence type="ECO:0000256" key="1">
    <source>
        <dbReference type="ARBA" id="ARBA00023015"/>
    </source>
</evidence>
<dbReference type="InterPro" id="IPR007627">
    <property type="entry name" value="RNA_pol_sigma70_r2"/>
</dbReference>
<dbReference type="InterPro" id="IPR009042">
    <property type="entry name" value="RNA_pol_sigma70_r1_2"/>
</dbReference>
<keyword evidence="3 5" id="KW-0238">DNA-binding</keyword>
<organism evidence="8 9">
    <name type="scientific">Winmispira thermophila (strain ATCC 49972 / DSM 6192 / RI 19.B1)</name>
    <name type="common">Spirochaeta thermophila</name>
    <dbReference type="NCBI Taxonomy" id="665571"/>
    <lineage>
        <taxon>Bacteria</taxon>
        <taxon>Pseudomonadati</taxon>
        <taxon>Spirochaetota</taxon>
        <taxon>Spirochaetia</taxon>
        <taxon>Winmispirales</taxon>
        <taxon>Winmispiraceae</taxon>
        <taxon>Winmispira</taxon>
    </lineage>
</organism>
<dbReference type="HOGENOM" id="CLU_014793_3_5_12"/>
<evidence type="ECO:0000313" key="9">
    <source>
        <dbReference type="Proteomes" id="UP000001296"/>
    </source>
</evidence>
<keyword evidence="1 5" id="KW-0805">Transcription regulation</keyword>
<feature type="domain" description="RNA polymerase sigma-70" evidence="7">
    <location>
        <begin position="262"/>
        <end position="288"/>
    </location>
</feature>
<sequence>MDFASIAAEEAMETVKRKKKRRVQDSGDANVLSLYLKEINRIPLLTREEEDHYARLAAQGDQHAKEKLVTANLRFVVNVAKKYQNQGLPLADLISEGNIGLLNAIERFDPDKGYHFISYAVWWIRQAILKAISEKSRMIRLPLNRANELVQIEKARKLVQTESGEHNEIKKVAETLDYDEDHVANLLNLSKEYVSLDTPVYEDRDSAMLGDYLKDEASRPPEDVVLEKTLQEEIQEVLATLTEKEAEIIQYRFGLNGRHPMSLKEIGDLYNLTKERIRQIEKKALKKIQQSEKAKILETYLAS</sequence>
<dbReference type="PRINTS" id="PR00046">
    <property type="entry name" value="SIGMA70FCT"/>
</dbReference>
<dbReference type="SUPFAM" id="SSF88659">
    <property type="entry name" value="Sigma3 and sigma4 domains of RNA polymerase sigma factors"/>
    <property type="match status" value="2"/>
</dbReference>
<dbReference type="InterPro" id="IPR014284">
    <property type="entry name" value="RNA_pol_sigma-70_dom"/>
</dbReference>
<dbReference type="GO" id="GO:0003677">
    <property type="term" value="F:DNA binding"/>
    <property type="evidence" value="ECO:0007669"/>
    <property type="project" value="UniProtKB-KW"/>
</dbReference>
<comment type="similarity">
    <text evidence="5">Belongs to the sigma-70 factor family.</text>
</comment>
<dbReference type="eggNOG" id="COG0568">
    <property type="taxonomic scope" value="Bacteria"/>
</dbReference>
<dbReference type="Proteomes" id="UP000001296">
    <property type="component" value="Chromosome"/>
</dbReference>
<dbReference type="PROSITE" id="PS00715">
    <property type="entry name" value="SIGMA70_1"/>
    <property type="match status" value="1"/>
</dbReference>
<dbReference type="Pfam" id="PF04542">
    <property type="entry name" value="Sigma70_r2"/>
    <property type="match status" value="1"/>
</dbReference>
<dbReference type="GO" id="GO:0016987">
    <property type="term" value="F:sigma factor activity"/>
    <property type="evidence" value="ECO:0007669"/>
    <property type="project" value="UniProtKB-KW"/>
</dbReference>
<dbReference type="InterPro" id="IPR007630">
    <property type="entry name" value="RNA_pol_sigma70_r4"/>
</dbReference>
<evidence type="ECO:0000256" key="2">
    <source>
        <dbReference type="ARBA" id="ARBA00023082"/>
    </source>
</evidence>
<dbReference type="PANTHER" id="PTHR30603:SF47">
    <property type="entry name" value="RNA POLYMERASE SIGMA FACTOR SIGD, CHLOROPLASTIC"/>
    <property type="match status" value="1"/>
</dbReference>
<evidence type="ECO:0000259" key="6">
    <source>
        <dbReference type="PROSITE" id="PS00715"/>
    </source>
</evidence>
<dbReference type="PROSITE" id="PS00716">
    <property type="entry name" value="SIGMA70_2"/>
    <property type="match status" value="1"/>
</dbReference>
<dbReference type="InterPro" id="IPR013325">
    <property type="entry name" value="RNA_pol_sigma_r2"/>
</dbReference>
<dbReference type="Pfam" id="PF00140">
    <property type="entry name" value="Sigma70_r1_2"/>
    <property type="match status" value="1"/>
</dbReference>
<evidence type="ECO:0000256" key="5">
    <source>
        <dbReference type="RuleBase" id="RU362124"/>
    </source>
</evidence>
<reference evidence="8 9" key="2">
    <citation type="journal article" date="2010" name="J. Bacteriol.">
        <title>Genome sequence of the polysaccharide-degrading, thermophilic anaerobe Spirochaeta thermophila DSM 6192.</title>
        <authorList>
            <person name="Angelov A."/>
            <person name="Liebl S."/>
            <person name="Ballschmiter M."/>
            <person name="Bomeke M."/>
            <person name="Lehmann R."/>
            <person name="Liesegang H."/>
            <person name="Daniel R."/>
            <person name="Liebl W."/>
        </authorList>
    </citation>
    <scope>NUCLEOTIDE SEQUENCE [LARGE SCALE GENOMIC DNA]</scope>
    <source>
        <strain evidence="9">ATCC 49972 / DSM 6192 / RI 19.B1</strain>
    </source>
</reference>
<dbReference type="PIRSF" id="PIRSF000770">
    <property type="entry name" value="RNA_pol_sigma-SigE/K"/>
    <property type="match status" value="1"/>
</dbReference>
<dbReference type="Pfam" id="PF04539">
    <property type="entry name" value="Sigma70_r3"/>
    <property type="match status" value="1"/>
</dbReference>
<feature type="domain" description="RNA polymerase sigma-70" evidence="6">
    <location>
        <begin position="92"/>
        <end position="105"/>
    </location>
</feature>
<evidence type="ECO:0000256" key="4">
    <source>
        <dbReference type="ARBA" id="ARBA00023163"/>
    </source>
</evidence>
<dbReference type="PaxDb" id="665571-STHERM_c04560"/>
<evidence type="ECO:0000313" key="8">
    <source>
        <dbReference type="EMBL" id="ADN01428.1"/>
    </source>
</evidence>
<keyword evidence="2 5" id="KW-0731">Sigma factor</keyword>
<dbReference type="PANTHER" id="PTHR30603">
    <property type="entry name" value="RNA POLYMERASE SIGMA FACTOR RPO"/>
    <property type="match status" value="1"/>
</dbReference>
<dbReference type="KEGG" id="sta:STHERM_c04560"/>
<dbReference type="InterPro" id="IPR013324">
    <property type="entry name" value="RNA_pol_sigma_r3/r4-like"/>
</dbReference>
<keyword evidence="4 5" id="KW-0804">Transcription</keyword>
<dbReference type="InterPro" id="IPR007624">
    <property type="entry name" value="RNA_pol_sigma70_r3"/>
</dbReference>
<evidence type="ECO:0000259" key="7">
    <source>
        <dbReference type="PROSITE" id="PS00716"/>
    </source>
</evidence>
<dbReference type="Gene3D" id="1.20.120.1810">
    <property type="match status" value="1"/>
</dbReference>
<dbReference type="NCBIfam" id="TIGR02937">
    <property type="entry name" value="sigma70-ECF"/>
    <property type="match status" value="1"/>
</dbReference>
<comment type="function">
    <text evidence="5">Sigma factors are initiation factors that promote the attachment of RNA polymerase to specific initiation sites and are then released.</text>
</comment>
<protein>
    <recommendedName>
        <fullName evidence="5">RNA polymerase sigma factor</fullName>
    </recommendedName>
</protein>
<proteinExistence type="inferred from homology"/>
<reference key="1">
    <citation type="submission" date="2009-08" db="EMBL/GenBank/DDBJ databases">
        <title>The genome sequence of Spirochaeta thermophila DSM6192.</title>
        <authorList>
            <person name="Angelov A."/>
            <person name="Mientus M."/>
            <person name="Wittenberg S."/>
            <person name="Lehmann R."/>
            <person name="Liesegang H."/>
            <person name="Daniel R."/>
            <person name="Liebl W."/>
        </authorList>
    </citation>
    <scope>NUCLEOTIDE SEQUENCE</scope>
    <source>
        <strain>DSM 6192</strain>
    </source>
</reference>
<gene>
    <name evidence="8" type="ordered locus">STHERM_c04560</name>
</gene>
<dbReference type="Pfam" id="PF04545">
    <property type="entry name" value="Sigma70_r4"/>
    <property type="match status" value="1"/>
</dbReference>
<name>E0RQ44_WINT6</name>
<dbReference type="InterPro" id="IPR050239">
    <property type="entry name" value="Sigma-70_RNA_pol_init_factors"/>
</dbReference>
<accession>E0RQ44</accession>
<dbReference type="EMBL" id="CP001698">
    <property type="protein sequence ID" value="ADN01428.1"/>
    <property type="molecule type" value="Genomic_DNA"/>
</dbReference>
<dbReference type="AlphaFoldDB" id="E0RQ44"/>
<dbReference type="InterPro" id="IPR000943">
    <property type="entry name" value="RNA_pol_sigma70"/>
</dbReference>
<evidence type="ECO:0000256" key="3">
    <source>
        <dbReference type="ARBA" id="ARBA00023125"/>
    </source>
</evidence>
<dbReference type="SUPFAM" id="SSF88946">
    <property type="entry name" value="Sigma2 domain of RNA polymerase sigma factors"/>
    <property type="match status" value="1"/>
</dbReference>
<dbReference type="Gene3D" id="1.10.10.10">
    <property type="entry name" value="Winged helix-like DNA-binding domain superfamily/Winged helix DNA-binding domain"/>
    <property type="match status" value="2"/>
</dbReference>
<dbReference type="CDD" id="cd06171">
    <property type="entry name" value="Sigma70_r4"/>
    <property type="match status" value="1"/>
</dbReference>